<gene>
    <name evidence="11" type="primary">hemW</name>
    <name evidence="11" type="ORF">GCM10009851_17670</name>
</gene>
<keyword evidence="9" id="KW-0963">Cytoplasm</keyword>
<dbReference type="InterPro" id="IPR013785">
    <property type="entry name" value="Aldolase_TIM"/>
</dbReference>
<feature type="domain" description="Radical SAM core" evidence="10">
    <location>
        <begin position="24"/>
        <end position="264"/>
    </location>
</feature>
<dbReference type="PANTHER" id="PTHR13932:SF5">
    <property type="entry name" value="RADICAL S-ADENOSYL METHIONINE DOMAIN-CONTAINING PROTEIN 1, MITOCHONDRIAL"/>
    <property type="match status" value="1"/>
</dbReference>
<dbReference type="InterPro" id="IPR004559">
    <property type="entry name" value="HemW-like"/>
</dbReference>
<dbReference type="EMBL" id="BAAAQY010000004">
    <property type="protein sequence ID" value="GAA2233087.1"/>
    <property type="molecule type" value="Genomic_DNA"/>
</dbReference>
<dbReference type="SUPFAM" id="SSF102114">
    <property type="entry name" value="Radical SAM enzymes"/>
    <property type="match status" value="1"/>
</dbReference>
<comment type="similarity">
    <text evidence="1">Belongs to the anaerobic coproporphyrinogen-III oxidase family. HemW subfamily.</text>
</comment>
<dbReference type="SFLD" id="SFLDG01065">
    <property type="entry name" value="anaerobic_coproporphyrinogen-I"/>
    <property type="match status" value="1"/>
</dbReference>
<evidence type="ECO:0000256" key="8">
    <source>
        <dbReference type="ARBA" id="ARBA00023186"/>
    </source>
</evidence>
<evidence type="ECO:0000256" key="3">
    <source>
        <dbReference type="ARBA" id="ARBA00022617"/>
    </source>
</evidence>
<evidence type="ECO:0000256" key="1">
    <source>
        <dbReference type="ARBA" id="ARBA00006100"/>
    </source>
</evidence>
<accession>A0ABP5QE06</accession>
<dbReference type="SMART" id="SM00729">
    <property type="entry name" value="Elp3"/>
    <property type="match status" value="1"/>
</dbReference>
<comment type="caution">
    <text evidence="11">The sequence shown here is derived from an EMBL/GenBank/DDBJ whole genome shotgun (WGS) entry which is preliminary data.</text>
</comment>
<dbReference type="SFLD" id="SFLDF00562">
    <property type="entry name" value="HemN-like__clustered_with_heat"/>
    <property type="match status" value="1"/>
</dbReference>
<dbReference type="InterPro" id="IPR007197">
    <property type="entry name" value="rSAM"/>
</dbReference>
<dbReference type="SFLD" id="SFLDS00029">
    <property type="entry name" value="Radical_SAM"/>
    <property type="match status" value="1"/>
</dbReference>
<keyword evidence="5 9" id="KW-0479">Metal-binding</keyword>
<comment type="subcellular location">
    <subcellularLocation>
        <location evidence="9">Cytoplasm</location>
    </subcellularLocation>
</comment>
<evidence type="ECO:0000256" key="7">
    <source>
        <dbReference type="ARBA" id="ARBA00023014"/>
    </source>
</evidence>
<keyword evidence="6 9" id="KW-0408">Iron</keyword>
<evidence type="ECO:0000256" key="6">
    <source>
        <dbReference type="ARBA" id="ARBA00023004"/>
    </source>
</evidence>
<evidence type="ECO:0000256" key="5">
    <source>
        <dbReference type="ARBA" id="ARBA00022723"/>
    </source>
</evidence>
<keyword evidence="9" id="KW-0004">4Fe-4S</keyword>
<dbReference type="InterPro" id="IPR034505">
    <property type="entry name" value="Coproporphyrinogen-III_oxidase"/>
</dbReference>
<evidence type="ECO:0000259" key="10">
    <source>
        <dbReference type="PROSITE" id="PS51918"/>
    </source>
</evidence>
<sequence>MPSVLPVGDPAPADGRLPFADATDSVGRDLGLYVHVPFCRVRCGYCDFNTYTATELRGVKQSDYAAQAVEEMRFADGALGASGVARRPLSTVFFGGGTPTLLPAADLARMLAAARDTWGFAPDAEITTEANPDSVDAAYLEALAGAGFTRVSFGMQSAVPSVLATLERTHDPERIPHVVRWAKQAGLEVSLDLIYGTPGETLDDWSRSLDSALANEPGHISAYALIVEEGTKLARQIRRGEVAEPSDELQADMYELADARLGGAGYDWYEVSNWSRSAAQRSRHNLSYWLGHDWWGIGPGSHSFVGRTRWWNVKHPAAYAQRVAAGESPAAGRETIDDDTRQLERVLLLSRVRDALRVDDLAPEARREVAGLIADGLVDGPAALRGTLTLTLRGRLLADAVVRRLT</sequence>
<dbReference type="Pfam" id="PF04055">
    <property type="entry name" value="Radical_SAM"/>
    <property type="match status" value="1"/>
</dbReference>
<dbReference type="PROSITE" id="PS51918">
    <property type="entry name" value="RADICAL_SAM"/>
    <property type="match status" value="1"/>
</dbReference>
<evidence type="ECO:0000256" key="4">
    <source>
        <dbReference type="ARBA" id="ARBA00022691"/>
    </source>
</evidence>
<evidence type="ECO:0000256" key="2">
    <source>
        <dbReference type="ARBA" id="ARBA00017228"/>
    </source>
</evidence>
<dbReference type="SFLD" id="SFLDG01082">
    <property type="entry name" value="B12-binding_domain_containing"/>
    <property type="match status" value="1"/>
</dbReference>
<dbReference type="PANTHER" id="PTHR13932">
    <property type="entry name" value="COPROPORPHYRINIGEN III OXIDASE"/>
    <property type="match status" value="1"/>
</dbReference>
<keyword evidence="8 9" id="KW-0143">Chaperone</keyword>
<dbReference type="Proteomes" id="UP001500929">
    <property type="component" value="Unassembled WGS sequence"/>
</dbReference>
<evidence type="ECO:0000313" key="12">
    <source>
        <dbReference type="Proteomes" id="UP001500929"/>
    </source>
</evidence>
<dbReference type="RefSeq" id="WP_259479250.1">
    <property type="nucleotide sequence ID" value="NZ_BAAAQY010000004.1"/>
</dbReference>
<dbReference type="CDD" id="cd01335">
    <property type="entry name" value="Radical_SAM"/>
    <property type="match status" value="1"/>
</dbReference>
<protein>
    <recommendedName>
        <fullName evidence="2 9">Heme chaperone HemW</fullName>
    </recommendedName>
</protein>
<proteinExistence type="inferred from homology"/>
<dbReference type="InterPro" id="IPR006638">
    <property type="entry name" value="Elp3/MiaA/NifB-like_rSAM"/>
</dbReference>
<keyword evidence="7 9" id="KW-0411">Iron-sulfur</keyword>
<comment type="function">
    <text evidence="9">Probably acts as a heme chaperone, transferring heme to an unknown acceptor. Binds one molecule of heme per monomer, possibly covalently. Binds 1 [4Fe-4S] cluster. The cluster is coordinated with 3 cysteines and an exchangeable S-adenosyl-L-methionine.</text>
</comment>
<dbReference type="InterPro" id="IPR058240">
    <property type="entry name" value="rSAM_sf"/>
</dbReference>
<evidence type="ECO:0000313" key="11">
    <source>
        <dbReference type="EMBL" id="GAA2233087.1"/>
    </source>
</evidence>
<keyword evidence="12" id="KW-1185">Reference proteome</keyword>
<dbReference type="Gene3D" id="3.20.20.70">
    <property type="entry name" value="Aldolase class I"/>
    <property type="match status" value="1"/>
</dbReference>
<dbReference type="NCBIfam" id="TIGR00539">
    <property type="entry name" value="hemN_rel"/>
    <property type="match status" value="1"/>
</dbReference>
<organism evidence="11 12">
    <name type="scientific">Herbiconiux moechotypicola</name>
    <dbReference type="NCBI Taxonomy" id="637393"/>
    <lineage>
        <taxon>Bacteria</taxon>
        <taxon>Bacillati</taxon>
        <taxon>Actinomycetota</taxon>
        <taxon>Actinomycetes</taxon>
        <taxon>Micrococcales</taxon>
        <taxon>Microbacteriaceae</taxon>
        <taxon>Herbiconiux</taxon>
    </lineage>
</organism>
<reference evidence="12" key="1">
    <citation type="journal article" date="2019" name="Int. J. Syst. Evol. Microbiol.">
        <title>The Global Catalogue of Microorganisms (GCM) 10K type strain sequencing project: providing services to taxonomists for standard genome sequencing and annotation.</title>
        <authorList>
            <consortium name="The Broad Institute Genomics Platform"/>
            <consortium name="The Broad Institute Genome Sequencing Center for Infectious Disease"/>
            <person name="Wu L."/>
            <person name="Ma J."/>
        </authorList>
    </citation>
    <scope>NUCLEOTIDE SEQUENCE [LARGE SCALE GENOMIC DNA]</scope>
    <source>
        <strain evidence="12">JCM 16117</strain>
    </source>
</reference>
<evidence type="ECO:0000256" key="9">
    <source>
        <dbReference type="RuleBase" id="RU364116"/>
    </source>
</evidence>
<keyword evidence="4 9" id="KW-0949">S-adenosyl-L-methionine</keyword>
<keyword evidence="3 9" id="KW-0349">Heme</keyword>
<name>A0ABP5QE06_9MICO</name>